<feature type="compositionally biased region" description="Low complexity" evidence="1">
    <location>
        <begin position="456"/>
        <end position="472"/>
    </location>
</feature>
<feature type="compositionally biased region" description="Basic and acidic residues" evidence="1">
    <location>
        <begin position="1"/>
        <end position="12"/>
    </location>
</feature>
<keyword evidence="3" id="KW-1185">Reference proteome</keyword>
<accession>A0AAF0JBF9</accession>
<evidence type="ECO:0000313" key="2">
    <source>
        <dbReference type="EMBL" id="WFD39899.1"/>
    </source>
</evidence>
<feature type="compositionally biased region" description="Polar residues" evidence="1">
    <location>
        <begin position="235"/>
        <end position="253"/>
    </location>
</feature>
<gene>
    <name evidence="2" type="ORF">MJAP1_002881</name>
</gene>
<feature type="compositionally biased region" description="Low complexity" evidence="1">
    <location>
        <begin position="436"/>
        <end position="446"/>
    </location>
</feature>
<dbReference type="GeneID" id="85226532"/>
<proteinExistence type="predicted"/>
<dbReference type="EMBL" id="CP119962">
    <property type="protein sequence ID" value="WFD39899.1"/>
    <property type="molecule type" value="Genomic_DNA"/>
</dbReference>
<feature type="compositionally biased region" description="Basic and acidic residues" evidence="1">
    <location>
        <begin position="177"/>
        <end position="186"/>
    </location>
</feature>
<feature type="region of interest" description="Disordered" evidence="1">
    <location>
        <begin position="215"/>
        <end position="340"/>
    </location>
</feature>
<organism evidence="2 3">
    <name type="scientific">Malassezia japonica</name>
    <dbReference type="NCBI Taxonomy" id="223818"/>
    <lineage>
        <taxon>Eukaryota</taxon>
        <taxon>Fungi</taxon>
        <taxon>Dikarya</taxon>
        <taxon>Basidiomycota</taxon>
        <taxon>Ustilaginomycotina</taxon>
        <taxon>Malasseziomycetes</taxon>
        <taxon>Malasseziales</taxon>
        <taxon>Malasseziaceae</taxon>
        <taxon>Malassezia</taxon>
    </lineage>
</organism>
<reference evidence="2" key="1">
    <citation type="submission" date="2023-03" db="EMBL/GenBank/DDBJ databases">
        <title>Mating type loci evolution in Malassezia.</title>
        <authorList>
            <person name="Coelho M.A."/>
        </authorList>
    </citation>
    <scope>NUCLEOTIDE SEQUENCE</scope>
    <source>
        <strain evidence="2">CBS 9431</strain>
    </source>
</reference>
<feature type="region of interest" description="Disordered" evidence="1">
    <location>
        <begin position="380"/>
        <end position="416"/>
    </location>
</feature>
<protein>
    <submittedName>
        <fullName evidence="2">Uncharacterized protein</fullName>
    </submittedName>
</protein>
<feature type="compositionally biased region" description="Polar residues" evidence="1">
    <location>
        <begin position="328"/>
        <end position="340"/>
    </location>
</feature>
<sequence length="552" mass="58532">MDRQSDALREPTRSPQPQPPSARTPDRATSTPVRGGGITRADAPGRIPLSPLKFTSALHPSPSQMPPSHTPGGSAASPLLTWANELPDDPQRASNAMGLYPSSLAPPFSPAAPLPQHSNSDPSPYFPPPSETRAPLSGSMLGLSPVSERLGAPQTPSRLIPPSLTHAQQRMSPEPSIFERDIEPVHHARSPQEAIDVAVPPVLDDAASAIVEESGTLEIIQPEHPAYAPSPPRSPNTGFRTMPTASQSGQWTPSRDVRGRPRNLSGGQSSRENSFDTRTRQQQYGRQHGHRRPLSDASNVFTSMPGRLRSDSHSERERRSPLHAGSPLTPSARSYSIQPATSPSLSIDGAIIAGNDVATMGHSFGGLADAFAHLATTPSEQPAIATPGSMASPQGSYFALQPDDAPRAPRDRSSVSAYASPNAFRYMVLDREGERSPPTVSSTPPSRLAVSPLPGSLPRTSPSASARSSTTPLPAPAITPRSPLPRHTAPPAGADGDPFSPHLQVPGTSSERKRLSFMAYADIVNDSQGQLLDLDESIQLQVQQEQGTARPA</sequence>
<dbReference type="RefSeq" id="XP_060122796.1">
    <property type="nucleotide sequence ID" value="XM_060266813.1"/>
</dbReference>
<name>A0AAF0JBF9_9BASI</name>
<feature type="region of interest" description="Disordered" evidence="1">
    <location>
        <begin position="433"/>
        <end position="510"/>
    </location>
</feature>
<feature type="compositionally biased region" description="Basic and acidic residues" evidence="1">
    <location>
        <begin position="404"/>
        <end position="413"/>
    </location>
</feature>
<evidence type="ECO:0000313" key="3">
    <source>
        <dbReference type="Proteomes" id="UP001217754"/>
    </source>
</evidence>
<feature type="region of interest" description="Disordered" evidence="1">
    <location>
        <begin position="1"/>
        <end position="193"/>
    </location>
</feature>
<evidence type="ECO:0000256" key="1">
    <source>
        <dbReference type="SAM" id="MobiDB-lite"/>
    </source>
</evidence>
<dbReference type="Proteomes" id="UP001217754">
    <property type="component" value="Chromosome 5"/>
</dbReference>
<dbReference type="AlphaFoldDB" id="A0AAF0JBF9"/>
<feature type="compositionally biased region" description="Basic and acidic residues" evidence="1">
    <location>
        <begin position="308"/>
        <end position="320"/>
    </location>
</feature>